<dbReference type="HAMAP" id="MF_00233">
    <property type="entry name" value="LolB"/>
    <property type="match status" value="1"/>
</dbReference>
<evidence type="ECO:0000256" key="11">
    <source>
        <dbReference type="ARBA" id="ARBA00023237"/>
    </source>
</evidence>
<dbReference type="Pfam" id="PF03550">
    <property type="entry name" value="LolB"/>
    <property type="match status" value="1"/>
</dbReference>
<organism evidence="15 16">
    <name type="scientific">Shewanella bicestrii</name>
    <dbReference type="NCBI Taxonomy" id="2018305"/>
    <lineage>
        <taxon>Bacteria</taxon>
        <taxon>Pseudomonadati</taxon>
        <taxon>Pseudomonadota</taxon>
        <taxon>Gammaproteobacteria</taxon>
        <taxon>Alteromonadales</taxon>
        <taxon>Shewanellaceae</taxon>
        <taxon>Shewanella</taxon>
    </lineage>
</organism>
<evidence type="ECO:0000256" key="1">
    <source>
        <dbReference type="ARBA" id="ARBA00004459"/>
    </source>
</evidence>
<evidence type="ECO:0000313" key="15">
    <source>
        <dbReference type="EMBL" id="ASK70401.1"/>
    </source>
</evidence>
<evidence type="ECO:0000256" key="9">
    <source>
        <dbReference type="ARBA" id="ARBA00023139"/>
    </source>
</evidence>
<sequence>MNNLKRFTKSIFSCIALSGLLFLGGCETLPPTTDLSPITVDNAAQAKAWELQGKLAIRTPQDKLSANLYWRHSEERDELTLTTMLGTTVLTLDATPNSAHLHVDGKDFRDSNAQALLERVSGWSIPINDLPLWITGQVGALDRVLAVDSNGKTKQIQNSQTLPPWAVTFLSWQSQSGAEVPYQLKLERGDLQLKLQLNQWQALGKPSIMLGEKP</sequence>
<keyword evidence="9 13" id="KW-0564">Palmitate</keyword>
<evidence type="ECO:0000256" key="4">
    <source>
        <dbReference type="ARBA" id="ARBA00016202"/>
    </source>
</evidence>
<dbReference type="InterPro" id="IPR029046">
    <property type="entry name" value="LolA/LolB/LppX"/>
</dbReference>
<evidence type="ECO:0000256" key="10">
    <source>
        <dbReference type="ARBA" id="ARBA00023186"/>
    </source>
</evidence>
<comment type="subunit">
    <text evidence="3 13">Monomer.</text>
</comment>
<evidence type="ECO:0000313" key="16">
    <source>
        <dbReference type="Proteomes" id="UP000198367"/>
    </source>
</evidence>
<dbReference type="GO" id="GO:0044874">
    <property type="term" value="P:lipoprotein localization to outer membrane"/>
    <property type="evidence" value="ECO:0007669"/>
    <property type="project" value="UniProtKB-UniRule"/>
</dbReference>
<comment type="similarity">
    <text evidence="2 13">Belongs to the LolB family.</text>
</comment>
<evidence type="ECO:0000256" key="12">
    <source>
        <dbReference type="ARBA" id="ARBA00023288"/>
    </source>
</evidence>
<keyword evidence="6 13" id="KW-0732">Signal</keyword>
<dbReference type="GO" id="GO:0009279">
    <property type="term" value="C:cell outer membrane"/>
    <property type="evidence" value="ECO:0007669"/>
    <property type="project" value="UniProtKB-SubCell"/>
</dbReference>
<dbReference type="AlphaFoldDB" id="A0A220UR34"/>
<evidence type="ECO:0000256" key="13">
    <source>
        <dbReference type="HAMAP-Rule" id="MF_00233"/>
    </source>
</evidence>
<keyword evidence="12 13" id="KW-0449">Lipoprotein</keyword>
<proteinExistence type="inferred from homology"/>
<evidence type="ECO:0000256" key="3">
    <source>
        <dbReference type="ARBA" id="ARBA00011245"/>
    </source>
</evidence>
<feature type="chain" id="PRO_5012035979" description="Outer-membrane lipoprotein LolB" evidence="14">
    <location>
        <begin position="25"/>
        <end position="214"/>
    </location>
</feature>
<evidence type="ECO:0000256" key="6">
    <source>
        <dbReference type="ARBA" id="ARBA00022729"/>
    </source>
</evidence>
<protein>
    <recommendedName>
        <fullName evidence="4 13">Outer-membrane lipoprotein LolB</fullName>
    </recommendedName>
</protein>
<keyword evidence="11 13" id="KW-0998">Cell outer membrane</keyword>
<evidence type="ECO:0000256" key="5">
    <source>
        <dbReference type="ARBA" id="ARBA00022448"/>
    </source>
</evidence>
<keyword evidence="10 13" id="KW-0143">Chaperone</keyword>
<dbReference type="InterPro" id="IPR004565">
    <property type="entry name" value="OM_lipoprot_LolB"/>
</dbReference>
<comment type="subcellular location">
    <subcellularLocation>
        <location evidence="1 13">Cell outer membrane</location>
        <topology evidence="1 13">Lipid-anchor</topology>
    </subcellularLocation>
</comment>
<dbReference type="CDD" id="cd16326">
    <property type="entry name" value="LolB"/>
    <property type="match status" value="1"/>
</dbReference>
<evidence type="ECO:0000256" key="8">
    <source>
        <dbReference type="ARBA" id="ARBA00023136"/>
    </source>
</evidence>
<keyword evidence="8 13" id="KW-0472">Membrane</keyword>
<name>A0A220UR34_9GAMM</name>
<gene>
    <name evidence="13 15" type="primary">lolB</name>
    <name evidence="15" type="ORF">CF168_16930</name>
</gene>
<dbReference type="SUPFAM" id="SSF89392">
    <property type="entry name" value="Prokaryotic lipoproteins and lipoprotein localization factors"/>
    <property type="match status" value="1"/>
</dbReference>
<dbReference type="NCBIfam" id="TIGR00548">
    <property type="entry name" value="lolB"/>
    <property type="match status" value="1"/>
</dbReference>
<dbReference type="GO" id="GO:0015031">
    <property type="term" value="P:protein transport"/>
    <property type="evidence" value="ECO:0007669"/>
    <property type="project" value="UniProtKB-KW"/>
</dbReference>
<dbReference type="RefSeq" id="WP_089068426.1">
    <property type="nucleotide sequence ID" value="NZ_CP022358.1"/>
</dbReference>
<dbReference type="PROSITE" id="PS51257">
    <property type="entry name" value="PROKAR_LIPOPROTEIN"/>
    <property type="match status" value="1"/>
</dbReference>
<reference evidence="15 16" key="1">
    <citation type="submission" date="2017-07" db="EMBL/GenBank/DDBJ databases">
        <title>Phenotypical and genomic characterization of a clinical isolate of Shewanella bicestrii sp. nov. producing an extended-spectrum beta-lactamase and a new oxacillinase variant.</title>
        <authorList>
            <person name="Jousset A.B."/>
            <person name="Bonnin R.A."/>
            <person name="Girlich D."/>
            <person name="Dabos L."/>
            <person name="Potron A."/>
            <person name="Dortet L."/>
            <person name="Glaser P."/>
            <person name="Naas T."/>
        </authorList>
    </citation>
    <scope>NUCLEOTIDE SEQUENCE [LARGE SCALE GENOMIC DNA]</scope>
    <source>
        <strain evidence="15 16">JAB-1</strain>
    </source>
</reference>
<keyword evidence="5 13" id="KW-0813">Transport</keyword>
<dbReference type="KEGG" id="sbj:CF168_16930"/>
<dbReference type="EMBL" id="CP022358">
    <property type="protein sequence ID" value="ASK70401.1"/>
    <property type="molecule type" value="Genomic_DNA"/>
</dbReference>
<evidence type="ECO:0000256" key="7">
    <source>
        <dbReference type="ARBA" id="ARBA00022927"/>
    </source>
</evidence>
<evidence type="ECO:0000256" key="14">
    <source>
        <dbReference type="SAM" id="SignalP"/>
    </source>
</evidence>
<keyword evidence="16" id="KW-1185">Reference proteome</keyword>
<accession>A0A220UR34</accession>
<dbReference type="Gene3D" id="2.50.20.10">
    <property type="entry name" value="Lipoprotein localisation LolA/LolB/LppX"/>
    <property type="match status" value="1"/>
</dbReference>
<keyword evidence="7 13" id="KW-0653">Protein transport</keyword>
<comment type="function">
    <text evidence="13">Plays a critical role in the incorporation of lipoproteins in the outer membrane after they are released by the LolA protein.</text>
</comment>
<feature type="signal peptide" evidence="14">
    <location>
        <begin position="1"/>
        <end position="24"/>
    </location>
</feature>
<dbReference type="Proteomes" id="UP000198367">
    <property type="component" value="Chromosome"/>
</dbReference>
<evidence type="ECO:0000256" key="2">
    <source>
        <dbReference type="ARBA" id="ARBA00009696"/>
    </source>
</evidence>